<dbReference type="Pfam" id="PF03796">
    <property type="entry name" value="DnaB_C"/>
    <property type="match status" value="1"/>
</dbReference>
<dbReference type="GO" id="GO:0043139">
    <property type="term" value="F:5'-3' DNA helicase activity"/>
    <property type="evidence" value="ECO:0007669"/>
    <property type="project" value="UniProtKB-EC"/>
</dbReference>
<dbReference type="NCBIfam" id="NF004384">
    <property type="entry name" value="PRK05748.1"/>
    <property type="match status" value="1"/>
</dbReference>
<keyword evidence="4" id="KW-0547">Nucleotide-binding</keyword>
<dbReference type="EC" id="5.6.2.3" evidence="10"/>
<dbReference type="InterPro" id="IPR007692">
    <property type="entry name" value="DNA_helicase_DnaB"/>
</dbReference>
<keyword evidence="7" id="KW-0067">ATP-binding</keyword>
<evidence type="ECO:0000256" key="9">
    <source>
        <dbReference type="ARBA" id="ARBA00023235"/>
    </source>
</evidence>
<dbReference type="InterPro" id="IPR007694">
    <property type="entry name" value="DNA_helicase_DnaB-like_C"/>
</dbReference>
<gene>
    <name evidence="13" type="ORF">S06H3_13163</name>
</gene>
<dbReference type="GO" id="GO:0003677">
    <property type="term" value="F:DNA binding"/>
    <property type="evidence" value="ECO:0007669"/>
    <property type="project" value="UniProtKB-KW"/>
</dbReference>
<sequence length="467" mass="51787">NEADFYRFDHRMIFQSISRLIAATKPADVITVYESLQGAGKAEEVGGLAYLNSLAQNTPSAANIRRYAEIVRERSVLRKLVTVADDIATAAFAPKGREVRELLDEAESKVFAIAEEGSRGQKGFQEIQPLLTQVVERIDELYHRDSSTDVTGVPTGFIDLDRMTSGMQAGDLIIVAGRPSMGKTAFSLNIGEHVAVEQGLPVAVFSMEMAGTQLAMRMLGSVGRLDQHRLRTGRLLDEDWPRLTHAIQRMNDAQLFIDETPALSSMELRARSRRLARQCGQLGLIVIDYLQLMSGSGGGENRATEISEISRSLKGLAKELNCPVIALSQLNRSLEQRPNKRPVMSDLRESGAIEQDADVILFIYRDEVYNPDSQDKGTSEIIIGKQRNGPIGTVRLTFLGQFTMFYRLTGPLVPSFLVNQFVFLEPSDGSLPLYAQVKEINGKTALLQTLKDYTHHKNNVWSVTART</sequence>
<evidence type="ECO:0000259" key="12">
    <source>
        <dbReference type="PROSITE" id="PS51199"/>
    </source>
</evidence>
<dbReference type="FunFam" id="3.40.50.300:FF:000076">
    <property type="entry name" value="Replicative DNA helicase"/>
    <property type="match status" value="1"/>
</dbReference>
<dbReference type="AlphaFoldDB" id="X1M3P6"/>
<dbReference type="InterPro" id="IPR027417">
    <property type="entry name" value="P-loop_NTPase"/>
</dbReference>
<evidence type="ECO:0000256" key="5">
    <source>
        <dbReference type="ARBA" id="ARBA00022801"/>
    </source>
</evidence>
<comment type="caution">
    <text evidence="13">The sequence shown here is derived from an EMBL/GenBank/DDBJ whole genome shotgun (WGS) entry which is preliminary data.</text>
</comment>
<dbReference type="InterPro" id="IPR003593">
    <property type="entry name" value="AAA+_ATPase"/>
</dbReference>
<reference evidence="13" key="1">
    <citation type="journal article" date="2014" name="Front. Microbiol.">
        <title>High frequency of phylogenetically diverse reductive dehalogenase-homologous genes in deep subseafloor sedimentary metagenomes.</title>
        <authorList>
            <person name="Kawai M."/>
            <person name="Futagami T."/>
            <person name="Toyoda A."/>
            <person name="Takaki Y."/>
            <person name="Nishi S."/>
            <person name="Hori S."/>
            <person name="Arai W."/>
            <person name="Tsubouchi T."/>
            <person name="Morono Y."/>
            <person name="Uchiyama I."/>
            <person name="Ito T."/>
            <person name="Fujiyama A."/>
            <person name="Inagaki F."/>
            <person name="Takami H."/>
        </authorList>
    </citation>
    <scope>NUCLEOTIDE SEQUENCE</scope>
    <source>
        <strain evidence="13">Expedition CK06-06</strain>
    </source>
</reference>
<dbReference type="SMART" id="SM00382">
    <property type="entry name" value="AAA"/>
    <property type="match status" value="1"/>
</dbReference>
<dbReference type="GO" id="GO:0016787">
    <property type="term" value="F:hydrolase activity"/>
    <property type="evidence" value="ECO:0007669"/>
    <property type="project" value="UniProtKB-KW"/>
</dbReference>
<dbReference type="PANTHER" id="PTHR30153">
    <property type="entry name" value="REPLICATIVE DNA HELICASE DNAB"/>
    <property type="match status" value="1"/>
</dbReference>
<keyword evidence="5" id="KW-0378">Hydrolase</keyword>
<name>X1M3P6_9ZZZZ</name>
<feature type="domain" description="SF4 helicase" evidence="12">
    <location>
        <begin position="146"/>
        <end position="412"/>
    </location>
</feature>
<evidence type="ECO:0000256" key="6">
    <source>
        <dbReference type="ARBA" id="ARBA00022806"/>
    </source>
</evidence>
<keyword evidence="3" id="KW-0235">DNA replication</keyword>
<dbReference type="GO" id="GO:0005524">
    <property type="term" value="F:ATP binding"/>
    <property type="evidence" value="ECO:0007669"/>
    <property type="project" value="UniProtKB-KW"/>
</dbReference>
<proteinExistence type="inferred from homology"/>
<keyword evidence="9" id="KW-0413">Isomerase</keyword>
<dbReference type="InterPro" id="IPR007693">
    <property type="entry name" value="DNA_helicase_DnaB-like_N"/>
</dbReference>
<dbReference type="EMBL" id="BARV01006423">
    <property type="protein sequence ID" value="GAI12701.1"/>
    <property type="molecule type" value="Genomic_DNA"/>
</dbReference>
<evidence type="ECO:0000256" key="3">
    <source>
        <dbReference type="ARBA" id="ARBA00022705"/>
    </source>
</evidence>
<dbReference type="NCBIfam" id="TIGR00665">
    <property type="entry name" value="DnaB"/>
    <property type="match status" value="1"/>
</dbReference>
<dbReference type="SUPFAM" id="SSF52540">
    <property type="entry name" value="P-loop containing nucleoside triphosphate hydrolases"/>
    <property type="match status" value="1"/>
</dbReference>
<evidence type="ECO:0000256" key="7">
    <source>
        <dbReference type="ARBA" id="ARBA00022840"/>
    </source>
</evidence>
<comment type="catalytic activity">
    <reaction evidence="11">
        <text>ATP + H2O = ADP + phosphate + H(+)</text>
        <dbReference type="Rhea" id="RHEA:13065"/>
        <dbReference type="ChEBI" id="CHEBI:15377"/>
        <dbReference type="ChEBI" id="CHEBI:15378"/>
        <dbReference type="ChEBI" id="CHEBI:30616"/>
        <dbReference type="ChEBI" id="CHEBI:43474"/>
        <dbReference type="ChEBI" id="CHEBI:456216"/>
        <dbReference type="EC" id="5.6.2.3"/>
    </reaction>
</comment>
<evidence type="ECO:0000256" key="8">
    <source>
        <dbReference type="ARBA" id="ARBA00023125"/>
    </source>
</evidence>
<dbReference type="InterPro" id="IPR016136">
    <property type="entry name" value="DNA_helicase_N/primase_C"/>
</dbReference>
<accession>X1M3P6</accession>
<dbReference type="GO" id="GO:0042802">
    <property type="term" value="F:identical protein binding"/>
    <property type="evidence" value="ECO:0007669"/>
    <property type="project" value="UniProtKB-ARBA"/>
</dbReference>
<dbReference type="CDD" id="cd00984">
    <property type="entry name" value="DnaB_C"/>
    <property type="match status" value="1"/>
</dbReference>
<dbReference type="SUPFAM" id="SSF48024">
    <property type="entry name" value="N-terminal domain of DnaB helicase"/>
    <property type="match status" value="1"/>
</dbReference>
<comment type="similarity">
    <text evidence="1">Belongs to the helicase family. DnaB subfamily.</text>
</comment>
<dbReference type="PROSITE" id="PS51199">
    <property type="entry name" value="SF4_HELICASE"/>
    <property type="match status" value="1"/>
</dbReference>
<dbReference type="Gene3D" id="1.10.860.10">
    <property type="entry name" value="DNAb Helicase, Chain A"/>
    <property type="match status" value="1"/>
</dbReference>
<organism evidence="13">
    <name type="scientific">marine sediment metagenome</name>
    <dbReference type="NCBI Taxonomy" id="412755"/>
    <lineage>
        <taxon>unclassified sequences</taxon>
        <taxon>metagenomes</taxon>
        <taxon>ecological metagenomes</taxon>
    </lineage>
</organism>
<feature type="non-terminal residue" evidence="13">
    <location>
        <position position="1"/>
    </location>
</feature>
<protein>
    <recommendedName>
        <fullName evidence="10">DNA 5'-3' helicase</fullName>
        <ecNumber evidence="10">5.6.2.3</ecNumber>
    </recommendedName>
</protein>
<evidence type="ECO:0000313" key="13">
    <source>
        <dbReference type="EMBL" id="GAI12701.1"/>
    </source>
</evidence>
<evidence type="ECO:0000256" key="2">
    <source>
        <dbReference type="ARBA" id="ARBA00022515"/>
    </source>
</evidence>
<dbReference type="PANTHER" id="PTHR30153:SF2">
    <property type="entry name" value="REPLICATIVE DNA HELICASE"/>
    <property type="match status" value="1"/>
</dbReference>
<evidence type="ECO:0000256" key="4">
    <source>
        <dbReference type="ARBA" id="ARBA00022741"/>
    </source>
</evidence>
<dbReference type="InterPro" id="IPR036185">
    <property type="entry name" value="DNA_heli_DnaB-like_N_sf"/>
</dbReference>
<dbReference type="NCBIfam" id="NF005424">
    <property type="entry name" value="PRK07004.1"/>
    <property type="match status" value="1"/>
</dbReference>
<keyword evidence="2" id="KW-0639">Primosome</keyword>
<dbReference type="Pfam" id="PF00772">
    <property type="entry name" value="DnaB"/>
    <property type="match status" value="1"/>
</dbReference>
<keyword evidence="8" id="KW-0238">DNA-binding</keyword>
<evidence type="ECO:0000256" key="10">
    <source>
        <dbReference type="ARBA" id="ARBA00044969"/>
    </source>
</evidence>
<feature type="non-terminal residue" evidence="13">
    <location>
        <position position="467"/>
    </location>
</feature>
<keyword evidence="6" id="KW-0347">Helicase</keyword>
<dbReference type="GO" id="GO:0006269">
    <property type="term" value="P:DNA replication, synthesis of primer"/>
    <property type="evidence" value="ECO:0007669"/>
    <property type="project" value="UniProtKB-KW"/>
</dbReference>
<dbReference type="Gene3D" id="3.40.50.300">
    <property type="entry name" value="P-loop containing nucleotide triphosphate hydrolases"/>
    <property type="match status" value="1"/>
</dbReference>
<dbReference type="GO" id="GO:0005829">
    <property type="term" value="C:cytosol"/>
    <property type="evidence" value="ECO:0007669"/>
    <property type="project" value="TreeGrafter"/>
</dbReference>
<dbReference type="GO" id="GO:1990077">
    <property type="term" value="C:primosome complex"/>
    <property type="evidence" value="ECO:0007669"/>
    <property type="project" value="UniProtKB-KW"/>
</dbReference>
<evidence type="ECO:0000256" key="11">
    <source>
        <dbReference type="ARBA" id="ARBA00048954"/>
    </source>
</evidence>
<evidence type="ECO:0000256" key="1">
    <source>
        <dbReference type="ARBA" id="ARBA00008428"/>
    </source>
</evidence>